<dbReference type="Proteomes" id="UP000243401">
    <property type="component" value="Unassembled WGS sequence"/>
</dbReference>
<evidence type="ECO:0000256" key="4">
    <source>
        <dbReference type="ARBA" id="ARBA00022519"/>
    </source>
</evidence>
<evidence type="ECO:0000259" key="11">
    <source>
        <dbReference type="Pfam" id="PF01478"/>
    </source>
</evidence>
<sequence>MALYFILFFIGLITGSFLNVVIWRYPIMCKQQLAEFQGDIDSSQPKISLARPRSHCPYCRQTLRVYDIIPLFSWLILKGYCRNCHEKIGLRYPLTELLTAFSFLLAWFVWPANIWSVAVMILSALLIAASFIDIEHQWLPDVFTQGILWTGLIVAWTQQSPLSLHEAVTGVLAGFASFYSLRWGAGIVLRKESLGMGDVLLFAGLGGWVGASSLPYVALIASLSGLVYAVIMRNQSGLLPFGPCLSLGGLATLYVQRMCQ</sequence>
<comment type="function">
    <text evidence="9">Plays an essential role in type IV pili and type II pseudopili formation by proteolytically removing the leader sequence from substrate proteins and subsequently monomethylating the alpha-amino group of the newly exposed N-terminal phenylalanine.</text>
</comment>
<evidence type="ECO:0000256" key="9">
    <source>
        <dbReference type="RuleBase" id="RU003794"/>
    </source>
</evidence>
<dbReference type="GO" id="GO:0008168">
    <property type="term" value="F:methyltransferase activity"/>
    <property type="evidence" value="ECO:0007669"/>
    <property type="project" value="UniProtKB-KW"/>
</dbReference>
<feature type="transmembrane region" description="Helical" evidence="10">
    <location>
        <begin position="237"/>
        <end position="255"/>
    </location>
</feature>
<evidence type="ECO:0000256" key="8">
    <source>
        <dbReference type="RuleBase" id="RU003793"/>
    </source>
</evidence>
<reference evidence="13 14" key="1">
    <citation type="submission" date="2010-04" db="EMBL/GenBank/DDBJ databases">
        <title>The Genome Sequence of Escherichia coli H605.</title>
        <authorList>
            <consortium name="The Broad Institute Genome Sequencing Platform"/>
            <consortium name="The Broad Institute Genome Sequencing Center for Infectious Disease"/>
            <person name="Feldgarden M."/>
            <person name="Gordon D.M."/>
            <person name="Johnson J.R."/>
            <person name="Johnston B.D."/>
            <person name="Young S."/>
            <person name="Zeng Q."/>
            <person name="Koehrsen M."/>
            <person name="Alvarado L."/>
            <person name="Berlin A.M."/>
            <person name="Borenstein D."/>
            <person name="Chapman S.B."/>
            <person name="Chen Z."/>
            <person name="Engels R."/>
            <person name="Freedman E."/>
            <person name="Gellesch M."/>
            <person name="Goldberg J."/>
            <person name="Griggs A."/>
            <person name="Gujja S."/>
            <person name="Heilman E.R."/>
            <person name="Heiman D.I."/>
            <person name="Hepburn T.A."/>
            <person name="Howarth C."/>
            <person name="Jen D."/>
            <person name="Larson L."/>
            <person name="Mehta T."/>
            <person name="Park D."/>
            <person name="Pearson M."/>
            <person name="Richards J."/>
            <person name="Roberts A."/>
            <person name="Saif S."/>
            <person name="Shea T.D."/>
            <person name="Shenoy N."/>
            <person name="Sisk P."/>
            <person name="Stolte C."/>
            <person name="Sykes S.N."/>
            <person name="Walk T."/>
            <person name="White J."/>
            <person name="Yandava C."/>
            <person name="Haas B."/>
            <person name="Henn M.R."/>
            <person name="Nusbaum C."/>
            <person name="Birren B."/>
        </authorList>
    </citation>
    <scope>NUCLEOTIDE SEQUENCE [LARGE SCALE GENOMIC DNA]</scope>
    <source>
        <strain evidence="13 14">H605</strain>
    </source>
</reference>
<dbReference type="InterPro" id="IPR010627">
    <property type="entry name" value="Prepilin_pept_A24_N"/>
</dbReference>
<evidence type="ECO:0000313" key="13">
    <source>
        <dbReference type="EMBL" id="OSL50414.1"/>
    </source>
</evidence>
<dbReference type="PANTHER" id="PTHR30487">
    <property type="entry name" value="TYPE 4 PREPILIN-LIKE PROTEINS LEADER PEPTIDE-PROCESSING ENZYME"/>
    <property type="match status" value="1"/>
</dbReference>
<evidence type="ECO:0000259" key="12">
    <source>
        <dbReference type="Pfam" id="PF06750"/>
    </source>
</evidence>
<evidence type="ECO:0000313" key="14">
    <source>
        <dbReference type="Proteomes" id="UP000243401"/>
    </source>
</evidence>
<dbReference type="AlphaFoldDB" id="A0AAJ3P1M8"/>
<feature type="transmembrane region" description="Helical" evidence="10">
    <location>
        <begin position="201"/>
        <end position="231"/>
    </location>
</feature>
<dbReference type="EMBL" id="ADJX01000002">
    <property type="protein sequence ID" value="OSL50414.1"/>
    <property type="molecule type" value="Genomic_DNA"/>
</dbReference>
<dbReference type="GO" id="GO:0005886">
    <property type="term" value="C:plasma membrane"/>
    <property type="evidence" value="ECO:0007669"/>
    <property type="project" value="UniProtKB-SubCell"/>
</dbReference>
<feature type="domain" description="Prepilin peptidase A24 N-terminal" evidence="12">
    <location>
        <begin position="10"/>
        <end position="108"/>
    </location>
</feature>
<dbReference type="RefSeq" id="WP_029365882.1">
    <property type="nucleotide sequence ID" value="NZ_ADJX01000002.1"/>
</dbReference>
<feature type="domain" description="Prepilin type IV endopeptidase peptidase" evidence="11">
    <location>
        <begin position="120"/>
        <end position="230"/>
    </location>
</feature>
<evidence type="ECO:0000256" key="10">
    <source>
        <dbReference type="SAM" id="Phobius"/>
    </source>
</evidence>
<dbReference type="Gene3D" id="1.20.120.1220">
    <property type="match status" value="1"/>
</dbReference>
<dbReference type="PANTHER" id="PTHR30487:SF0">
    <property type="entry name" value="PREPILIN LEADER PEPTIDASE_N-METHYLTRANSFERASE-RELATED"/>
    <property type="match status" value="1"/>
</dbReference>
<keyword evidence="9" id="KW-0808">Transferase</keyword>
<evidence type="ECO:0000256" key="2">
    <source>
        <dbReference type="ARBA" id="ARBA00005801"/>
    </source>
</evidence>
<dbReference type="EC" id="2.1.1.-" evidence="9"/>
<keyword evidence="9" id="KW-0511">Multifunctional enzyme</keyword>
<keyword evidence="9" id="KW-0489">Methyltransferase</keyword>
<feature type="transmembrane region" description="Helical" evidence="10">
    <location>
        <begin position="88"/>
        <end position="108"/>
    </location>
</feature>
<protein>
    <recommendedName>
        <fullName evidence="9">Prepilin leader peptidase/N-methyltransferase</fullName>
        <ecNumber evidence="9">2.1.1.-</ecNumber>
        <ecNumber evidence="9">3.4.23.43</ecNumber>
    </recommendedName>
</protein>
<evidence type="ECO:0000256" key="1">
    <source>
        <dbReference type="ARBA" id="ARBA00004429"/>
    </source>
</evidence>
<feature type="transmembrane region" description="Helical" evidence="10">
    <location>
        <begin position="114"/>
        <end position="131"/>
    </location>
</feature>
<dbReference type="GeneID" id="86859761"/>
<evidence type="ECO:0000256" key="6">
    <source>
        <dbReference type="ARBA" id="ARBA00022989"/>
    </source>
</evidence>
<keyword evidence="3" id="KW-1003">Cell membrane</keyword>
<dbReference type="InterPro" id="IPR000045">
    <property type="entry name" value="Prepilin_IV_endopep_pep"/>
</dbReference>
<dbReference type="Pfam" id="PF06750">
    <property type="entry name" value="A24_N_bact"/>
    <property type="match status" value="1"/>
</dbReference>
<feature type="transmembrane region" description="Helical" evidence="10">
    <location>
        <begin position="138"/>
        <end position="156"/>
    </location>
</feature>
<comment type="caution">
    <text evidence="13">The sequence shown here is derived from an EMBL/GenBank/DDBJ whole genome shotgun (WGS) entry which is preliminary data.</text>
</comment>
<feature type="transmembrane region" description="Helical" evidence="10">
    <location>
        <begin position="168"/>
        <end position="189"/>
    </location>
</feature>
<evidence type="ECO:0000256" key="3">
    <source>
        <dbReference type="ARBA" id="ARBA00022475"/>
    </source>
</evidence>
<dbReference type="GO" id="GO:0006465">
    <property type="term" value="P:signal peptide processing"/>
    <property type="evidence" value="ECO:0007669"/>
    <property type="project" value="TreeGrafter"/>
</dbReference>
<evidence type="ECO:0000256" key="7">
    <source>
        <dbReference type="ARBA" id="ARBA00023136"/>
    </source>
</evidence>
<comment type="similarity">
    <text evidence="2 8">Belongs to the peptidase A24 family.</text>
</comment>
<organism evidence="13 14">
    <name type="scientific">Escherichia coli H605</name>
    <dbReference type="NCBI Taxonomy" id="656410"/>
    <lineage>
        <taxon>Bacteria</taxon>
        <taxon>Pseudomonadati</taxon>
        <taxon>Pseudomonadota</taxon>
        <taxon>Gammaproteobacteria</taxon>
        <taxon>Enterobacterales</taxon>
        <taxon>Enterobacteriaceae</taxon>
        <taxon>Escherichia</taxon>
    </lineage>
</organism>
<dbReference type="GO" id="GO:0032259">
    <property type="term" value="P:methylation"/>
    <property type="evidence" value="ECO:0007669"/>
    <property type="project" value="UniProtKB-KW"/>
</dbReference>
<gene>
    <name evidence="13" type="ORF">EATG_01288</name>
</gene>
<name>A0AAJ3P1M8_ECOLX</name>
<keyword evidence="4" id="KW-0997">Cell inner membrane</keyword>
<keyword evidence="9" id="KW-0645">Protease</keyword>
<comment type="subcellular location">
    <subcellularLocation>
        <location evidence="1">Cell inner membrane</location>
        <topology evidence="1">Multi-pass membrane protein</topology>
    </subcellularLocation>
    <subcellularLocation>
        <location evidence="9">Cell membrane</location>
        <topology evidence="9">Multi-pass membrane protein</topology>
    </subcellularLocation>
</comment>
<evidence type="ECO:0000256" key="5">
    <source>
        <dbReference type="ARBA" id="ARBA00022692"/>
    </source>
</evidence>
<keyword evidence="7 10" id="KW-0472">Membrane</keyword>
<dbReference type="Pfam" id="PF01478">
    <property type="entry name" value="Peptidase_A24"/>
    <property type="match status" value="1"/>
</dbReference>
<dbReference type="PRINTS" id="PR00864">
    <property type="entry name" value="PREPILNPTASE"/>
</dbReference>
<feature type="transmembrane region" description="Helical" evidence="10">
    <location>
        <begin position="6"/>
        <end position="25"/>
    </location>
</feature>
<proteinExistence type="inferred from homology"/>
<keyword evidence="9" id="KW-0378">Hydrolase</keyword>
<dbReference type="InterPro" id="IPR014032">
    <property type="entry name" value="Peptidase_A24A_bac"/>
</dbReference>
<comment type="catalytic activity">
    <reaction evidence="9">
        <text>Typically cleaves a -Gly-|-Phe- bond to release an N-terminal, basic peptide of 5-8 residues from type IV prepilin, and then N-methylates the new N-terminal amino group, the methyl donor being S-adenosyl-L-methionine.</text>
        <dbReference type="EC" id="3.4.23.43"/>
    </reaction>
</comment>
<accession>A0AAJ3P1M8</accession>
<keyword evidence="6 10" id="KW-1133">Transmembrane helix</keyword>
<dbReference type="GO" id="GO:0004190">
    <property type="term" value="F:aspartic-type endopeptidase activity"/>
    <property type="evidence" value="ECO:0007669"/>
    <property type="project" value="UniProtKB-EC"/>
</dbReference>
<keyword evidence="5 9" id="KW-0812">Transmembrane</keyword>
<dbReference type="InterPro" id="IPR050882">
    <property type="entry name" value="Prepilin_peptidase/N-MTase"/>
</dbReference>
<dbReference type="EC" id="3.4.23.43" evidence="9"/>